<gene>
    <name evidence="2" type="ORF">WJX72_001768</name>
</gene>
<keyword evidence="1" id="KW-1133">Transmembrane helix</keyword>
<name>A0AAW1P880_9CHLO</name>
<sequence>MDMFSNPYRGDASIPHVKEDFFKMYFVGAQVGLALMLLPGRVLGSEVRPRRWNRDYVIACCDEAARKREALRGKRIPRHFMHAPKPTTHSWEKMWWNHLHWKRWTQERMGGGHIKAV</sequence>
<organism evidence="2 3">
    <name type="scientific">[Myrmecia] bisecta</name>
    <dbReference type="NCBI Taxonomy" id="41462"/>
    <lineage>
        <taxon>Eukaryota</taxon>
        <taxon>Viridiplantae</taxon>
        <taxon>Chlorophyta</taxon>
        <taxon>core chlorophytes</taxon>
        <taxon>Trebouxiophyceae</taxon>
        <taxon>Trebouxiales</taxon>
        <taxon>Trebouxiaceae</taxon>
        <taxon>Myrmecia</taxon>
    </lineage>
</organism>
<comment type="caution">
    <text evidence="2">The sequence shown here is derived from an EMBL/GenBank/DDBJ whole genome shotgun (WGS) entry which is preliminary data.</text>
</comment>
<keyword evidence="1" id="KW-0472">Membrane</keyword>
<keyword evidence="3" id="KW-1185">Reference proteome</keyword>
<feature type="transmembrane region" description="Helical" evidence="1">
    <location>
        <begin position="24"/>
        <end position="44"/>
    </location>
</feature>
<protein>
    <recommendedName>
        <fullName evidence="4">NADH dehydrogenase [ubiquinone] 1 beta subcomplex subunit 1</fullName>
    </recommendedName>
</protein>
<keyword evidence="1" id="KW-0812">Transmembrane</keyword>
<evidence type="ECO:0000256" key="1">
    <source>
        <dbReference type="SAM" id="Phobius"/>
    </source>
</evidence>
<dbReference type="AlphaFoldDB" id="A0AAW1P880"/>
<evidence type="ECO:0008006" key="4">
    <source>
        <dbReference type="Google" id="ProtNLM"/>
    </source>
</evidence>
<dbReference type="Proteomes" id="UP001489004">
    <property type="component" value="Unassembled WGS sequence"/>
</dbReference>
<reference evidence="2 3" key="1">
    <citation type="journal article" date="2024" name="Nat. Commun.">
        <title>Phylogenomics reveals the evolutionary origins of lichenization in chlorophyte algae.</title>
        <authorList>
            <person name="Puginier C."/>
            <person name="Libourel C."/>
            <person name="Otte J."/>
            <person name="Skaloud P."/>
            <person name="Haon M."/>
            <person name="Grisel S."/>
            <person name="Petersen M."/>
            <person name="Berrin J.G."/>
            <person name="Delaux P.M."/>
            <person name="Dal Grande F."/>
            <person name="Keller J."/>
        </authorList>
    </citation>
    <scope>NUCLEOTIDE SEQUENCE [LARGE SCALE GENOMIC DNA]</scope>
    <source>
        <strain evidence="2 3">SAG 2043</strain>
    </source>
</reference>
<evidence type="ECO:0000313" key="2">
    <source>
        <dbReference type="EMBL" id="KAK9804218.1"/>
    </source>
</evidence>
<dbReference type="EMBL" id="JALJOR010000018">
    <property type="protein sequence ID" value="KAK9804218.1"/>
    <property type="molecule type" value="Genomic_DNA"/>
</dbReference>
<evidence type="ECO:0000313" key="3">
    <source>
        <dbReference type="Proteomes" id="UP001489004"/>
    </source>
</evidence>
<accession>A0AAW1P880</accession>
<proteinExistence type="predicted"/>